<dbReference type="AlphaFoldDB" id="A0A242KE51"/>
<gene>
    <name evidence="7" type="ORF">A5888_001158</name>
    <name evidence="5" type="ORF">A5888_001166</name>
    <name evidence="6" type="ORF">A5888_001173</name>
</gene>
<dbReference type="Proteomes" id="UP000195141">
    <property type="component" value="Chromosome"/>
</dbReference>
<dbReference type="GO" id="GO:0016887">
    <property type="term" value="F:ATP hydrolysis activity"/>
    <property type="evidence" value="ECO:0007669"/>
    <property type="project" value="InterPro"/>
</dbReference>
<keyword evidence="3" id="KW-0067">ATP-binding</keyword>
<dbReference type="EMBL" id="NGMM01000001">
    <property type="protein sequence ID" value="OTP19349.1"/>
    <property type="molecule type" value="Genomic_DNA"/>
</dbReference>
<keyword evidence="1" id="KW-0813">Transport</keyword>
<keyword evidence="2" id="KW-0547">Nucleotide-binding</keyword>
<accession>A0A242KE51</accession>
<reference evidence="5" key="1">
    <citation type="submission" date="2017-05" db="EMBL/GenBank/DDBJ databases">
        <title>The Genome Sequence of Enterococcus sp. 9E7_DIV0242.</title>
        <authorList>
            <consortium name="The Broad Institute Genomics Platform"/>
            <consortium name="The Broad Institute Genomic Center for Infectious Diseases"/>
            <person name="Earl A."/>
            <person name="Manson A."/>
            <person name="Schwartman J."/>
            <person name="Gilmore M."/>
            <person name="Abouelleil A."/>
            <person name="Cao P."/>
            <person name="Chapman S."/>
            <person name="Cusick C."/>
            <person name="Shea T."/>
            <person name="Young S."/>
            <person name="Neafsey D."/>
            <person name="Nusbaum C."/>
            <person name="Birren B."/>
        </authorList>
    </citation>
    <scope>NUCLEOTIDE SEQUENCE [LARGE SCALE GENOMIC DNA]</scope>
    <source>
        <strain evidence="5">9E7_DIV0242</strain>
    </source>
</reference>
<dbReference type="Pfam" id="PF00005">
    <property type="entry name" value="ABC_tran"/>
    <property type="match status" value="1"/>
</dbReference>
<evidence type="ECO:0000313" key="5">
    <source>
        <dbReference type="EMBL" id="OTP19349.1"/>
    </source>
</evidence>
<evidence type="ECO:0000256" key="2">
    <source>
        <dbReference type="ARBA" id="ARBA00022741"/>
    </source>
</evidence>
<dbReference type="InterPro" id="IPR051782">
    <property type="entry name" value="ABC_Transporter_VariousFunc"/>
</dbReference>
<dbReference type="InterPro" id="IPR003593">
    <property type="entry name" value="AAA+_ATPase"/>
</dbReference>
<name>A0A242KE51_9ENTE</name>
<dbReference type="PANTHER" id="PTHR42939">
    <property type="entry name" value="ABC TRANSPORTER ATP-BINDING PROTEIN ALBC-RELATED"/>
    <property type="match status" value="1"/>
</dbReference>
<evidence type="ECO:0000313" key="7">
    <source>
        <dbReference type="EMBL" id="WYJ89436.1"/>
    </source>
</evidence>
<organism evidence="5">
    <name type="scientific">Candidatus Enterococcus clewellii</name>
    <dbReference type="NCBI Taxonomy" id="1834193"/>
    <lineage>
        <taxon>Bacteria</taxon>
        <taxon>Bacillati</taxon>
        <taxon>Bacillota</taxon>
        <taxon>Bacilli</taxon>
        <taxon>Lactobacillales</taxon>
        <taxon>Enterococcaceae</taxon>
        <taxon>Enterococcus</taxon>
    </lineage>
</organism>
<evidence type="ECO:0000256" key="3">
    <source>
        <dbReference type="ARBA" id="ARBA00022840"/>
    </source>
</evidence>
<dbReference type="CDD" id="cd03230">
    <property type="entry name" value="ABC_DR_subfamily_A"/>
    <property type="match status" value="1"/>
</dbReference>
<sequence>MEEIIRIEKLTKKYNKNTLFEAVDLSIFKGQSVAFTGRNGSGKSTLLKMIAGLTTLTSGSIHCNTQHLIHYIPEHFPKSKLTAHRYLCAMGKIDGCSATEIEKQIAQLAEDFFLTEMLHTPLHFLSKGTLQKIGVMQALLKEPDILLLDEPLSGQDERSQQVFISKMKQLLEKQVTIIMSCHEKHLIQALSDTAYRIDNNRILPVAISSFATDSMFRLTFIDEGQGILPDIPYSIDRSGNQIQLSVSANQTNRLIRVMLDNHWTLRGMYDENTH</sequence>
<keyword evidence="8" id="KW-1185">Reference proteome</keyword>
<dbReference type="SUPFAM" id="SSF52540">
    <property type="entry name" value="P-loop containing nucleoside triphosphate hydrolases"/>
    <property type="match status" value="1"/>
</dbReference>
<dbReference type="PROSITE" id="PS50893">
    <property type="entry name" value="ABC_TRANSPORTER_2"/>
    <property type="match status" value="1"/>
</dbReference>
<dbReference type="SMART" id="SM00382">
    <property type="entry name" value="AAA"/>
    <property type="match status" value="1"/>
</dbReference>
<dbReference type="InterPro" id="IPR027417">
    <property type="entry name" value="P-loop_NTPase"/>
</dbReference>
<protein>
    <recommendedName>
        <fullName evidence="4">ABC transporter domain-containing protein</fullName>
    </recommendedName>
</protein>
<dbReference type="EMBL" id="NGMM01000001">
    <property type="protein sequence ID" value="OTP19356.1"/>
    <property type="molecule type" value="Genomic_DNA"/>
</dbReference>
<feature type="domain" description="ABC transporter" evidence="4">
    <location>
        <begin position="5"/>
        <end position="224"/>
    </location>
</feature>
<reference evidence="7" key="3">
    <citation type="submission" date="2024-03" db="EMBL/GenBank/DDBJ databases">
        <title>The Genome Sequence of Enterococcus sp. DIV0242b.</title>
        <authorList>
            <consortium name="The Broad Institute Genomics Platform"/>
            <consortium name="The Broad Institute Microbial Omics Core"/>
            <consortium name="The Broad Institute Genomic Center for Infectious Diseases"/>
            <person name="Earl A."/>
            <person name="Manson A."/>
            <person name="Gilmore M."/>
            <person name="Schwartman J."/>
            <person name="Shea T."/>
            <person name="Abouelleil A."/>
            <person name="Cao P."/>
            <person name="Chapman S."/>
            <person name="Cusick C."/>
            <person name="Young S."/>
            <person name="Neafsey D."/>
            <person name="Nusbaum C."/>
            <person name="Birren B."/>
        </authorList>
    </citation>
    <scope>NUCLEOTIDE SEQUENCE</scope>
    <source>
        <strain evidence="7">9E7_DIV0242</strain>
    </source>
</reference>
<dbReference type="GO" id="GO:0005524">
    <property type="term" value="F:ATP binding"/>
    <property type="evidence" value="ECO:0007669"/>
    <property type="project" value="UniProtKB-KW"/>
</dbReference>
<evidence type="ECO:0000256" key="1">
    <source>
        <dbReference type="ARBA" id="ARBA00022448"/>
    </source>
</evidence>
<evidence type="ECO:0000313" key="8">
    <source>
        <dbReference type="Proteomes" id="UP000195141"/>
    </source>
</evidence>
<dbReference type="PANTHER" id="PTHR42939:SF1">
    <property type="entry name" value="ABC TRANSPORTER ATP-BINDING PROTEIN ALBC-RELATED"/>
    <property type="match status" value="1"/>
</dbReference>
<dbReference type="InterPro" id="IPR003439">
    <property type="entry name" value="ABC_transporter-like_ATP-bd"/>
</dbReference>
<evidence type="ECO:0000259" key="4">
    <source>
        <dbReference type="PROSITE" id="PS50893"/>
    </source>
</evidence>
<evidence type="ECO:0000313" key="6">
    <source>
        <dbReference type="EMBL" id="OTP19356.1"/>
    </source>
</evidence>
<dbReference type="RefSeq" id="WP_170924713.1">
    <property type="nucleotide sequence ID" value="NZ_CP147247.1"/>
</dbReference>
<dbReference type="EMBL" id="CP147247">
    <property type="protein sequence ID" value="WYJ89436.1"/>
    <property type="molecule type" value="Genomic_DNA"/>
</dbReference>
<reference evidence="7" key="2">
    <citation type="submission" date="2017-05" db="EMBL/GenBank/DDBJ databases">
        <authorList>
            <consortium name="The Broad Institute Genomics Platform"/>
            <consortium name="The Broad Institute Genomic Center for Infectious Diseases"/>
            <person name="Earl A."/>
            <person name="Manson A."/>
            <person name="Schwartman J."/>
            <person name="Gilmore M."/>
            <person name="Abouelleil A."/>
            <person name="Cao P."/>
            <person name="Chapman S."/>
            <person name="Cusick C."/>
            <person name="Shea T."/>
            <person name="Young S."/>
            <person name="Neafsey D."/>
            <person name="Nusbaum C."/>
            <person name="Birren B."/>
        </authorList>
    </citation>
    <scope>NUCLEOTIDE SEQUENCE</scope>
    <source>
        <strain evidence="7">9E7_DIV0242</strain>
    </source>
</reference>
<proteinExistence type="predicted"/>
<dbReference type="Gene3D" id="3.40.50.300">
    <property type="entry name" value="P-loop containing nucleotide triphosphate hydrolases"/>
    <property type="match status" value="1"/>
</dbReference>